<dbReference type="Pfam" id="PF04784">
    <property type="entry name" value="DUF547"/>
    <property type="match status" value="1"/>
</dbReference>
<evidence type="ECO:0000313" key="3">
    <source>
        <dbReference type="EMBL" id="NMQ26353.1"/>
    </source>
</evidence>
<gene>
    <name evidence="3" type="ORF">E4Q23_00380</name>
</gene>
<feature type="chain" id="PRO_5046482718" evidence="1">
    <location>
        <begin position="35"/>
        <end position="284"/>
    </location>
</feature>
<keyword evidence="1" id="KW-0732">Signal</keyword>
<keyword evidence="4" id="KW-1185">Reference proteome</keyword>
<dbReference type="EMBL" id="SPMY01000002">
    <property type="protein sequence ID" value="NMQ26353.1"/>
    <property type="molecule type" value="Genomic_DNA"/>
</dbReference>
<dbReference type="RefSeq" id="WP_169064807.1">
    <property type="nucleotide sequence ID" value="NZ_SPMY01000002.1"/>
</dbReference>
<dbReference type="InterPro" id="IPR006869">
    <property type="entry name" value="DUF547"/>
</dbReference>
<proteinExistence type="predicted"/>
<feature type="signal peptide" evidence="1">
    <location>
        <begin position="1"/>
        <end position="34"/>
    </location>
</feature>
<reference evidence="3 4" key="1">
    <citation type="submission" date="2019-03" db="EMBL/GenBank/DDBJ databases">
        <title>Metabolic reconstructions from genomes of highly enriched 'Candidatus Accumulibacter' and 'Candidatus Competibacter' bioreactor populations.</title>
        <authorList>
            <person name="Annavajhala M.K."/>
            <person name="Welles L."/>
            <person name="Abbas B."/>
            <person name="Sorokin D."/>
            <person name="Park H."/>
            <person name="Van Loosdrecht M."/>
            <person name="Chandran K."/>
        </authorList>
    </citation>
    <scope>NUCLEOTIDE SEQUENCE [LARGE SCALE GENOMIC DNA]</scope>
    <source>
        <strain evidence="3 4">SBR_S</strain>
    </source>
</reference>
<organism evidence="3 4">
    <name type="scientific">Candidatus Accumulibacter phosphatis</name>
    <dbReference type="NCBI Taxonomy" id="327160"/>
    <lineage>
        <taxon>Bacteria</taxon>
        <taxon>Pseudomonadati</taxon>
        <taxon>Pseudomonadota</taxon>
        <taxon>Betaproteobacteria</taxon>
        <taxon>Candidatus Accumulibacter</taxon>
    </lineage>
</organism>
<evidence type="ECO:0000259" key="2">
    <source>
        <dbReference type="Pfam" id="PF04784"/>
    </source>
</evidence>
<name>A0ABX1TS88_9PROT</name>
<protein>
    <submittedName>
        <fullName evidence="3">DUF547 domain-containing protein</fullName>
    </submittedName>
</protein>
<dbReference type="PANTHER" id="PTHR46361:SF3">
    <property type="entry name" value="ELECTRON CARRIER_ PROTEIN DISULFIDE OXIDOREDUCTASE"/>
    <property type="match status" value="1"/>
</dbReference>
<feature type="domain" description="DUF547" evidence="2">
    <location>
        <begin position="90"/>
        <end position="204"/>
    </location>
</feature>
<comment type="caution">
    <text evidence="3">The sequence shown here is derived from an EMBL/GenBank/DDBJ whole genome shotgun (WGS) entry which is preliminary data.</text>
</comment>
<evidence type="ECO:0000256" key="1">
    <source>
        <dbReference type="SAM" id="SignalP"/>
    </source>
</evidence>
<accession>A0ABX1TS88</accession>
<evidence type="ECO:0000313" key="4">
    <source>
        <dbReference type="Proteomes" id="UP000749010"/>
    </source>
</evidence>
<dbReference type="PANTHER" id="PTHR46361">
    <property type="entry name" value="ELECTRON CARRIER/ PROTEIN DISULFIDE OXIDOREDUCTASE"/>
    <property type="match status" value="1"/>
</dbReference>
<sequence length="284" mass="32217">MKSWTNWTKSTHWTKWTSGIFALALLCLPLAASAAFDHSHAAWTVLLKRHVVLIDGGKASQLDYGGLAQERTALQAYLDSLSAVPRAEFDSWSKSQQLAFLINAYNAFTVELILGKYPDLNSIRDLGNIVFNSPWKQKFFTLFGARRHLDWIEHEVIRKPGAHDDPRIHFAVNCASVGCPMLREEAFVGERLDAQLEQQTRRFLADRTRNRYEPKTATLVVSQIFDWYGEDFSAGYRGVGSLRQFLGSYANLLATTPAEQAMLRQNLVGIDFIEYDWALNSVPR</sequence>
<dbReference type="Proteomes" id="UP000749010">
    <property type="component" value="Unassembled WGS sequence"/>
</dbReference>